<dbReference type="EMBL" id="BROD01000001">
    <property type="protein sequence ID" value="GKX65681.1"/>
    <property type="molecule type" value="Genomic_DNA"/>
</dbReference>
<keyword evidence="2" id="KW-1185">Reference proteome</keyword>
<proteinExistence type="predicted"/>
<sequence>MDEVEELEKKLTAKIALLIILAIFLYIGFNYWNSVMGVLKSVYNMLFPFILGGCIAFVLNIPVTILSNKLSKVKGKRIGAIIRKGSTAISIVLSCFIIIGLLGLVSYIIIPNIIDTLMILPKTFDDSTVAFKKWIDSNTWLSNKVIDMINKIWVNWDSIFDNLKSTIFSGASSMITTTLGIATSFASAVVEFILGFIFSIYILSQKKKLGAQFKKILYAFLSVERADSILNVISLTGQTFSNFITGQCIESMILGVMFFITMLIFNFPYALVISILIAFAAIIPVLGSLIGCVIAVFLIVMVNPMKAGLFIIVFLILKQIEDNLIYPKVVGNSIGLPSIWVLVAITIGGKMFGIAGMIMFIPLFSVAYVLFRKEVYERLAKKELKID</sequence>
<evidence type="ECO:0000313" key="2">
    <source>
        <dbReference type="Proteomes" id="UP001058074"/>
    </source>
</evidence>
<dbReference type="Proteomes" id="UP001058074">
    <property type="component" value="Unassembled WGS sequence"/>
</dbReference>
<reference evidence="1" key="1">
    <citation type="journal article" date="2025" name="Int. J. Syst. Evol. Microbiol.">
        <title>Inconstantimicrobium mannanitabidum sp. nov., a novel member of the family Clostridiaceae isolated from anoxic soil under the treatment of reductive soil disinfestation.</title>
        <authorList>
            <person name="Ueki A."/>
            <person name="Tonouchi A."/>
            <person name="Honma S."/>
            <person name="Kaku N."/>
            <person name="Ueki K."/>
        </authorList>
    </citation>
    <scope>NUCLEOTIDE SEQUENCE</scope>
    <source>
        <strain evidence="1">TW13</strain>
    </source>
</reference>
<accession>A0ACB5R9G6</accession>
<organism evidence="1 2">
    <name type="scientific">Inconstantimicrobium mannanitabidum</name>
    <dbReference type="NCBI Taxonomy" id="1604901"/>
    <lineage>
        <taxon>Bacteria</taxon>
        <taxon>Bacillati</taxon>
        <taxon>Bacillota</taxon>
        <taxon>Clostridia</taxon>
        <taxon>Eubacteriales</taxon>
        <taxon>Clostridiaceae</taxon>
        <taxon>Inconstantimicrobium</taxon>
    </lineage>
</organism>
<name>A0ACB5R9G6_9CLOT</name>
<evidence type="ECO:0000313" key="1">
    <source>
        <dbReference type="EMBL" id="GKX65681.1"/>
    </source>
</evidence>
<comment type="caution">
    <text evidence="1">The sequence shown here is derived from an EMBL/GenBank/DDBJ whole genome shotgun (WGS) entry which is preliminary data.</text>
</comment>
<gene>
    <name evidence="1" type="ORF">rsdtw13_09390</name>
</gene>
<protein>
    <submittedName>
        <fullName evidence="1">AI-2E family transporter</fullName>
    </submittedName>
</protein>